<feature type="chain" id="PRO_5042998415" evidence="1">
    <location>
        <begin position="24"/>
        <end position="143"/>
    </location>
</feature>
<dbReference type="Proteomes" id="UP001327560">
    <property type="component" value="Chromosome 4"/>
</dbReference>
<sequence length="143" mass="15831">MGNSLRCCLACVLPCGALDVVRVVHLDGQVEEYGRPVSAGEILAANPDHIIRKPCSRPGGAALSAVSIVSPESDLKRGHIYFLIPESVFHKKRHRQVGGDAVDEECVQQGVTEEKVRRGRRCRRRRSGRVGIWKPHLESIEED</sequence>
<feature type="signal peptide" evidence="1">
    <location>
        <begin position="1"/>
        <end position="23"/>
    </location>
</feature>
<evidence type="ECO:0000256" key="1">
    <source>
        <dbReference type="SAM" id="SignalP"/>
    </source>
</evidence>
<evidence type="ECO:0000313" key="2">
    <source>
        <dbReference type="EMBL" id="WOL04838.1"/>
    </source>
</evidence>
<accession>A0AAQ3KCU1</accession>
<evidence type="ECO:0000313" key="3">
    <source>
        <dbReference type="Proteomes" id="UP001327560"/>
    </source>
</evidence>
<gene>
    <name evidence="2" type="ORF">Cni_G13560</name>
</gene>
<organism evidence="2 3">
    <name type="scientific">Canna indica</name>
    <name type="common">Indian-shot</name>
    <dbReference type="NCBI Taxonomy" id="4628"/>
    <lineage>
        <taxon>Eukaryota</taxon>
        <taxon>Viridiplantae</taxon>
        <taxon>Streptophyta</taxon>
        <taxon>Embryophyta</taxon>
        <taxon>Tracheophyta</taxon>
        <taxon>Spermatophyta</taxon>
        <taxon>Magnoliopsida</taxon>
        <taxon>Liliopsida</taxon>
        <taxon>Zingiberales</taxon>
        <taxon>Cannaceae</taxon>
        <taxon>Canna</taxon>
    </lineage>
</organism>
<dbReference type="Pfam" id="PF14009">
    <property type="entry name" value="PADRE"/>
    <property type="match status" value="1"/>
</dbReference>
<dbReference type="PANTHER" id="PTHR33052">
    <property type="entry name" value="DUF4228 DOMAIN PROTEIN-RELATED"/>
    <property type="match status" value="1"/>
</dbReference>
<reference evidence="2 3" key="1">
    <citation type="submission" date="2023-10" db="EMBL/GenBank/DDBJ databases">
        <title>Chromosome-scale genome assembly provides insights into flower coloration mechanisms of Canna indica.</title>
        <authorList>
            <person name="Li C."/>
        </authorList>
    </citation>
    <scope>NUCLEOTIDE SEQUENCE [LARGE SCALE GENOMIC DNA]</scope>
    <source>
        <tissue evidence="2">Flower</tissue>
    </source>
</reference>
<dbReference type="InterPro" id="IPR025322">
    <property type="entry name" value="PADRE_dom"/>
</dbReference>
<keyword evidence="1" id="KW-0732">Signal</keyword>
<dbReference type="EMBL" id="CP136893">
    <property type="protein sequence ID" value="WOL04838.1"/>
    <property type="molecule type" value="Genomic_DNA"/>
</dbReference>
<protein>
    <submittedName>
        <fullName evidence="2">Uncharacterized protein</fullName>
    </submittedName>
</protein>
<proteinExistence type="predicted"/>
<dbReference type="AlphaFoldDB" id="A0AAQ3KCU1"/>
<keyword evidence="3" id="KW-1185">Reference proteome</keyword>
<name>A0AAQ3KCU1_9LILI</name>